<dbReference type="Gene3D" id="1.10.10.60">
    <property type="entry name" value="Homeodomain-like"/>
    <property type="match status" value="1"/>
</dbReference>
<dbReference type="OMA" id="SWTRISQ"/>
<evidence type="ECO:0000256" key="1">
    <source>
        <dbReference type="ARBA" id="ARBA00023015"/>
    </source>
</evidence>
<dbReference type="PANTHER" id="PTHR12802">
    <property type="entry name" value="SWI/SNF COMPLEX-RELATED"/>
    <property type="match status" value="1"/>
</dbReference>
<evidence type="ECO:0000313" key="10">
    <source>
        <dbReference type="Proteomes" id="UP000002729"/>
    </source>
</evidence>
<feature type="domain" description="Myb-like" evidence="6">
    <location>
        <begin position="1"/>
        <end position="44"/>
    </location>
</feature>
<accession>F0Y730</accession>
<protein>
    <submittedName>
        <fullName evidence="9">Uncharacterized protein</fullName>
    </submittedName>
</protein>
<dbReference type="PANTHER" id="PTHR12802:SF155">
    <property type="entry name" value="DEUBIQUITINASE MYSM1"/>
    <property type="match status" value="1"/>
</dbReference>
<dbReference type="InterPro" id="IPR006447">
    <property type="entry name" value="Myb_dom_plants"/>
</dbReference>
<evidence type="ECO:0000256" key="4">
    <source>
        <dbReference type="ARBA" id="ARBA00023242"/>
    </source>
</evidence>
<feature type="region of interest" description="Disordered" evidence="5">
    <location>
        <begin position="32"/>
        <end position="51"/>
    </location>
</feature>
<evidence type="ECO:0000259" key="6">
    <source>
        <dbReference type="PROSITE" id="PS50090"/>
    </source>
</evidence>
<dbReference type="AlphaFoldDB" id="F0Y730"/>
<keyword evidence="2" id="KW-0238">DNA-binding</keyword>
<dbReference type="GeneID" id="20229349"/>
<dbReference type="InterPro" id="IPR001005">
    <property type="entry name" value="SANT/Myb"/>
</dbReference>
<dbReference type="SUPFAM" id="SSF46689">
    <property type="entry name" value="Homeodomain-like"/>
    <property type="match status" value="1"/>
</dbReference>
<feature type="compositionally biased region" description="Basic residues" evidence="5">
    <location>
        <begin position="39"/>
        <end position="51"/>
    </location>
</feature>
<evidence type="ECO:0000256" key="2">
    <source>
        <dbReference type="ARBA" id="ARBA00023125"/>
    </source>
</evidence>
<evidence type="ECO:0000256" key="5">
    <source>
        <dbReference type="SAM" id="MobiDB-lite"/>
    </source>
</evidence>
<reference evidence="9 10" key="1">
    <citation type="journal article" date="2011" name="Proc. Natl. Acad. Sci. U.S.A.">
        <title>Niche of harmful alga Aureococcus anophagefferens revealed through ecogenomics.</title>
        <authorList>
            <person name="Gobler C.J."/>
            <person name="Berry D.L."/>
            <person name="Dyhrman S.T."/>
            <person name="Wilhelm S.W."/>
            <person name="Salamov A."/>
            <person name="Lobanov A.V."/>
            <person name="Zhang Y."/>
            <person name="Collier J.L."/>
            <person name="Wurch L.L."/>
            <person name="Kustka A.B."/>
            <person name="Dill B.D."/>
            <person name="Shah M."/>
            <person name="VerBerkmoes N.C."/>
            <person name="Kuo A."/>
            <person name="Terry A."/>
            <person name="Pangilinan J."/>
            <person name="Lindquist E.A."/>
            <person name="Lucas S."/>
            <person name="Paulsen I.T."/>
            <person name="Hattenrath-Lehmann T.K."/>
            <person name="Talmage S.C."/>
            <person name="Walker E.A."/>
            <person name="Koch F."/>
            <person name="Burson A.M."/>
            <person name="Marcoval M.A."/>
            <person name="Tang Y.Z."/>
            <person name="Lecleir G.R."/>
            <person name="Coyne K.J."/>
            <person name="Berg G.M."/>
            <person name="Bertrand E.M."/>
            <person name="Saito M.A."/>
            <person name="Gladyshev V.N."/>
            <person name="Grigoriev I.V."/>
        </authorList>
    </citation>
    <scope>NUCLEOTIDE SEQUENCE [LARGE SCALE GENOMIC DNA]</scope>
    <source>
        <strain evidence="10">CCMP 1984</strain>
    </source>
</reference>
<name>F0Y730_AURAN</name>
<feature type="non-terminal residue" evidence="9">
    <location>
        <position position="51"/>
    </location>
</feature>
<keyword evidence="4" id="KW-0539">Nucleus</keyword>
<organism evidence="10">
    <name type="scientific">Aureococcus anophagefferens</name>
    <name type="common">Harmful bloom alga</name>
    <dbReference type="NCBI Taxonomy" id="44056"/>
    <lineage>
        <taxon>Eukaryota</taxon>
        <taxon>Sar</taxon>
        <taxon>Stramenopiles</taxon>
        <taxon>Ochrophyta</taxon>
        <taxon>Pelagophyceae</taxon>
        <taxon>Pelagomonadales</taxon>
        <taxon>Pelagomonadaceae</taxon>
        <taxon>Aureococcus</taxon>
    </lineage>
</organism>
<dbReference type="PROSITE" id="PS51294">
    <property type="entry name" value="HTH_MYB"/>
    <property type="match status" value="1"/>
</dbReference>
<evidence type="ECO:0000313" key="9">
    <source>
        <dbReference type="EMBL" id="EGB08902.1"/>
    </source>
</evidence>
<keyword evidence="3" id="KW-0804">Transcription</keyword>
<sequence length="51" mass="6332">RWSEEEHKQFLDLMTKYGRSWTRISQVMMTRTEPQVRSHAQKHFLRVNRQS</sequence>
<dbReference type="Proteomes" id="UP000002729">
    <property type="component" value="Unassembled WGS sequence"/>
</dbReference>
<dbReference type="InParanoid" id="F0Y730"/>
<dbReference type="SMART" id="SM00717">
    <property type="entry name" value="SANT"/>
    <property type="match status" value="1"/>
</dbReference>
<dbReference type="GO" id="GO:0003677">
    <property type="term" value="F:DNA binding"/>
    <property type="evidence" value="ECO:0007669"/>
    <property type="project" value="UniProtKB-KW"/>
</dbReference>
<dbReference type="PROSITE" id="PS50090">
    <property type="entry name" value="MYB_LIKE"/>
    <property type="match status" value="1"/>
</dbReference>
<dbReference type="InterPro" id="IPR017884">
    <property type="entry name" value="SANT_dom"/>
</dbReference>
<feature type="domain" description="HTH myb-type" evidence="8">
    <location>
        <begin position="1"/>
        <end position="48"/>
    </location>
</feature>
<keyword evidence="10" id="KW-1185">Reference proteome</keyword>
<dbReference type="InterPro" id="IPR009057">
    <property type="entry name" value="Homeodomain-like_sf"/>
</dbReference>
<evidence type="ECO:0000259" key="7">
    <source>
        <dbReference type="PROSITE" id="PS51293"/>
    </source>
</evidence>
<feature type="domain" description="SANT" evidence="7">
    <location>
        <begin position="1"/>
        <end position="48"/>
    </location>
</feature>
<dbReference type="EMBL" id="GL833126">
    <property type="protein sequence ID" value="EGB08902.1"/>
    <property type="molecule type" value="Genomic_DNA"/>
</dbReference>
<dbReference type="KEGG" id="aaf:AURANDRAFT_9191"/>
<keyword evidence="1" id="KW-0805">Transcription regulation</keyword>
<gene>
    <name evidence="9" type="ORF">AURANDRAFT_9191</name>
</gene>
<dbReference type="InterPro" id="IPR017930">
    <property type="entry name" value="Myb_dom"/>
</dbReference>
<feature type="non-terminal residue" evidence="9">
    <location>
        <position position="1"/>
    </location>
</feature>
<dbReference type="PROSITE" id="PS51293">
    <property type="entry name" value="SANT"/>
    <property type="match status" value="1"/>
</dbReference>
<dbReference type="OrthoDB" id="118550at2759"/>
<dbReference type="NCBIfam" id="TIGR01557">
    <property type="entry name" value="myb_SHAQKYF"/>
    <property type="match status" value="1"/>
</dbReference>
<evidence type="ECO:0000256" key="3">
    <source>
        <dbReference type="ARBA" id="ARBA00023163"/>
    </source>
</evidence>
<evidence type="ECO:0000259" key="8">
    <source>
        <dbReference type="PROSITE" id="PS51294"/>
    </source>
</evidence>
<proteinExistence type="predicted"/>
<dbReference type="RefSeq" id="XP_009036038.1">
    <property type="nucleotide sequence ID" value="XM_009037790.1"/>
</dbReference>
<dbReference type="CDD" id="cd00167">
    <property type="entry name" value="SANT"/>
    <property type="match status" value="1"/>
</dbReference>
<dbReference type="Pfam" id="PF00249">
    <property type="entry name" value="Myb_DNA-binding"/>
    <property type="match status" value="1"/>
</dbReference>